<feature type="transmembrane region" description="Helical" evidence="13">
    <location>
        <begin position="135"/>
        <end position="156"/>
    </location>
</feature>
<keyword evidence="3 13" id="KW-0813">Transport</keyword>
<keyword evidence="7 13" id="KW-0812">Transmembrane</keyword>
<comment type="similarity">
    <text evidence="2 13">Belongs to the HAK/KUP transporter (TC 2.A.72) family.</text>
</comment>
<comment type="caution">
    <text evidence="17">The sequence shown here is derived from an EMBL/GenBank/DDBJ whole genome shotgun (WGS) entry which is preliminary data.</text>
</comment>
<sequence>MRSQQDGGAGMTQAEPVVKDEGGPDSLQDHSPQEHGHGHVHGSRAALMLGALGVVFGDIGTSPLYAMQTALGAVTHHGRLPSEGDVLGVVSLIIWALILIVAVKYVALVLRADNDGEGGILSLLSLVHPPNAREMVPMVVFLGICGAALLFGDGAITPAISVLSAMEGLVVADSHLGAFVLPLTIAVLVALFAIQHRGTGAIGRLFGPIMALWFAMLAAVGLFHVVQRPDILMAFNPLSAEHLLVHAPGVAFAVFGAVFLALTGAEALYADMGHFGAGAIRRAWFVVVFPALILNYLGQGALLLDRPEAVDNPFYRLAPDWALVPLVILATMATVIASQALISGVFSMTRQAITLRLLPRMSISPTSRKSYGQIYVGVVNWLLMLATLMIVLGFRHSEALAAAYGIAVSATMLITTILLRRVMRELWDWPAIPTNLMMGFFAAVDLAFLVANSTKLLEGGWLPLAIGGFIAFLMVAWRKGSAIVQIKLSEGGTSFTEFMERVEETVVHRLPGTAVFVTRTADRVSPMLVHHVTHNRVLHEHVILLTLVPTKRPRVPAAERLAVEQLGNGFWRVTVRIGFMQKPDVPTVMRGLARLGLAFCREEVTYYISHERLIRAERNPALSGPVWTAYHLMQRLGLRASDYFHLPPDQVMEVGFRLEV</sequence>
<dbReference type="Pfam" id="PF22776">
    <property type="entry name" value="K_trans_C"/>
    <property type="match status" value="1"/>
</dbReference>
<keyword evidence="10 13" id="KW-1133">Transmembrane helix</keyword>
<keyword evidence="18" id="KW-1185">Reference proteome</keyword>
<evidence type="ECO:0000256" key="2">
    <source>
        <dbReference type="ARBA" id="ARBA00007019"/>
    </source>
</evidence>
<keyword evidence="6 13" id="KW-0633">Potassium transport</keyword>
<comment type="catalytic activity">
    <reaction evidence="13">
        <text>K(+)(in) + H(+)(in) = K(+)(out) + H(+)(out)</text>
        <dbReference type="Rhea" id="RHEA:28490"/>
        <dbReference type="ChEBI" id="CHEBI:15378"/>
        <dbReference type="ChEBI" id="CHEBI:29103"/>
    </reaction>
</comment>
<evidence type="ECO:0000256" key="1">
    <source>
        <dbReference type="ARBA" id="ARBA00004141"/>
    </source>
</evidence>
<accession>A0A560GLJ9</accession>
<feature type="transmembrane region" description="Helical" evidence="13">
    <location>
        <begin position="282"/>
        <end position="302"/>
    </location>
</feature>
<evidence type="ECO:0000256" key="13">
    <source>
        <dbReference type="HAMAP-Rule" id="MF_01522"/>
    </source>
</evidence>
<feature type="transmembrane region" description="Helical" evidence="13">
    <location>
        <begin position="370"/>
        <end position="394"/>
    </location>
</feature>
<dbReference type="GO" id="GO:0005886">
    <property type="term" value="C:plasma membrane"/>
    <property type="evidence" value="ECO:0007669"/>
    <property type="project" value="UniProtKB-SubCell"/>
</dbReference>
<feature type="transmembrane region" description="Helical" evidence="13">
    <location>
        <begin position="86"/>
        <end position="107"/>
    </location>
</feature>
<keyword evidence="4 13" id="KW-1003">Cell membrane</keyword>
<dbReference type="PANTHER" id="PTHR30540:SF79">
    <property type="entry name" value="LOW AFFINITY POTASSIUM TRANSPORT SYSTEM PROTEIN KUP"/>
    <property type="match status" value="1"/>
</dbReference>
<reference evidence="17 18" key="1">
    <citation type="submission" date="2019-06" db="EMBL/GenBank/DDBJ databases">
        <title>Genomic Encyclopedia of Type Strains, Phase IV (KMG-V): Genome sequencing to study the core and pangenomes of soil and plant-associated prokaryotes.</title>
        <authorList>
            <person name="Whitman W."/>
        </authorList>
    </citation>
    <scope>NUCLEOTIDE SEQUENCE [LARGE SCALE GENOMIC DNA]</scope>
    <source>
        <strain evidence="17 18">BR 11622</strain>
    </source>
</reference>
<feature type="transmembrane region" description="Helical" evidence="13">
    <location>
        <begin position="322"/>
        <end position="349"/>
    </location>
</feature>
<dbReference type="AlphaFoldDB" id="A0A560GLJ9"/>
<feature type="transmembrane region" description="Helical" evidence="13">
    <location>
        <begin position="246"/>
        <end position="270"/>
    </location>
</feature>
<name>A0A560GLJ9_9PROT</name>
<keyword evidence="12 13" id="KW-0472">Membrane</keyword>
<evidence type="ECO:0000259" key="16">
    <source>
        <dbReference type="Pfam" id="PF22776"/>
    </source>
</evidence>
<evidence type="ECO:0000256" key="7">
    <source>
        <dbReference type="ARBA" id="ARBA00022692"/>
    </source>
</evidence>
<evidence type="ECO:0000256" key="12">
    <source>
        <dbReference type="ARBA" id="ARBA00023136"/>
    </source>
</evidence>
<evidence type="ECO:0000313" key="17">
    <source>
        <dbReference type="EMBL" id="TWB34589.1"/>
    </source>
</evidence>
<feature type="domain" description="K+ potassium transporter C-terminal" evidence="16">
    <location>
        <begin position="511"/>
        <end position="659"/>
    </location>
</feature>
<evidence type="ECO:0000256" key="9">
    <source>
        <dbReference type="ARBA" id="ARBA00022958"/>
    </source>
</evidence>
<dbReference type="InterPro" id="IPR053952">
    <property type="entry name" value="K_trans_C"/>
</dbReference>
<evidence type="ECO:0000313" key="18">
    <source>
        <dbReference type="Proteomes" id="UP000315751"/>
    </source>
</evidence>
<keyword evidence="9 13" id="KW-0630">Potassium</keyword>
<evidence type="ECO:0000256" key="5">
    <source>
        <dbReference type="ARBA" id="ARBA00022519"/>
    </source>
</evidence>
<keyword evidence="5" id="KW-0997">Cell inner membrane</keyword>
<dbReference type="InterPro" id="IPR053951">
    <property type="entry name" value="K_trans_N"/>
</dbReference>
<keyword evidence="8 13" id="KW-0769">Symport</keyword>
<evidence type="ECO:0000256" key="3">
    <source>
        <dbReference type="ARBA" id="ARBA00022448"/>
    </source>
</evidence>
<dbReference type="PANTHER" id="PTHR30540">
    <property type="entry name" value="OSMOTIC STRESS POTASSIUM TRANSPORTER"/>
    <property type="match status" value="1"/>
</dbReference>
<evidence type="ECO:0000256" key="10">
    <source>
        <dbReference type="ARBA" id="ARBA00022989"/>
    </source>
</evidence>
<dbReference type="InterPro" id="IPR023051">
    <property type="entry name" value="Kup"/>
</dbReference>
<feature type="transmembrane region" description="Helical" evidence="13">
    <location>
        <begin position="460"/>
        <end position="477"/>
    </location>
</feature>
<evidence type="ECO:0000259" key="15">
    <source>
        <dbReference type="Pfam" id="PF02705"/>
    </source>
</evidence>
<feature type="transmembrane region" description="Helical" evidence="13">
    <location>
        <begin position="45"/>
        <end position="66"/>
    </location>
</feature>
<comment type="subcellular location">
    <subcellularLocation>
        <location evidence="13">Cell membrane</location>
        <topology evidence="13">Multi-pass membrane protein</topology>
    </subcellularLocation>
    <subcellularLocation>
        <location evidence="1">Membrane</location>
        <topology evidence="1">Multi-pass membrane protein</topology>
    </subcellularLocation>
</comment>
<feature type="transmembrane region" description="Helical" evidence="13">
    <location>
        <begin position="431"/>
        <end position="454"/>
    </location>
</feature>
<feature type="transmembrane region" description="Helical" evidence="13">
    <location>
        <begin position="176"/>
        <end position="194"/>
    </location>
</feature>
<feature type="transmembrane region" description="Helical" evidence="13">
    <location>
        <begin position="400"/>
        <end position="419"/>
    </location>
</feature>
<evidence type="ECO:0000256" key="14">
    <source>
        <dbReference type="SAM" id="MobiDB-lite"/>
    </source>
</evidence>
<dbReference type="RefSeq" id="WP_211102338.1">
    <property type="nucleotide sequence ID" value="NZ_VITR01000024.1"/>
</dbReference>
<feature type="compositionally biased region" description="Basic and acidic residues" evidence="14">
    <location>
        <begin position="17"/>
        <end position="37"/>
    </location>
</feature>
<feature type="region of interest" description="Disordered" evidence="14">
    <location>
        <begin position="1"/>
        <end position="40"/>
    </location>
</feature>
<dbReference type="EMBL" id="VITR01000024">
    <property type="protein sequence ID" value="TWB34589.1"/>
    <property type="molecule type" value="Genomic_DNA"/>
</dbReference>
<feature type="domain" description="K+ potassium transporter integral membrane" evidence="15">
    <location>
        <begin position="47"/>
        <end position="499"/>
    </location>
</feature>
<evidence type="ECO:0000256" key="4">
    <source>
        <dbReference type="ARBA" id="ARBA00022475"/>
    </source>
</evidence>
<evidence type="ECO:0000256" key="6">
    <source>
        <dbReference type="ARBA" id="ARBA00022538"/>
    </source>
</evidence>
<comment type="function">
    <text evidence="13">Transport of potassium into the cell. Likely operates as a K(+):H(+) symporter.</text>
</comment>
<dbReference type="Proteomes" id="UP000315751">
    <property type="component" value="Unassembled WGS sequence"/>
</dbReference>
<evidence type="ECO:0000256" key="11">
    <source>
        <dbReference type="ARBA" id="ARBA00023065"/>
    </source>
</evidence>
<feature type="transmembrane region" description="Helical" evidence="13">
    <location>
        <begin position="206"/>
        <end position="226"/>
    </location>
</feature>
<dbReference type="GO" id="GO:0015293">
    <property type="term" value="F:symporter activity"/>
    <property type="evidence" value="ECO:0007669"/>
    <property type="project" value="UniProtKB-UniRule"/>
</dbReference>
<dbReference type="GO" id="GO:0015079">
    <property type="term" value="F:potassium ion transmembrane transporter activity"/>
    <property type="evidence" value="ECO:0007669"/>
    <property type="project" value="UniProtKB-UniRule"/>
</dbReference>
<evidence type="ECO:0000256" key="8">
    <source>
        <dbReference type="ARBA" id="ARBA00022847"/>
    </source>
</evidence>
<gene>
    <name evidence="13" type="primary">kup</name>
    <name evidence="17" type="ORF">FBZ90_1249</name>
</gene>
<dbReference type="Pfam" id="PF02705">
    <property type="entry name" value="K_trans"/>
    <property type="match status" value="1"/>
</dbReference>
<proteinExistence type="inferred from homology"/>
<dbReference type="InterPro" id="IPR003855">
    <property type="entry name" value="K+_transporter"/>
</dbReference>
<protein>
    <recommendedName>
        <fullName evidence="13">Probable potassium transport system protein Kup</fullName>
    </recommendedName>
</protein>
<dbReference type="HAMAP" id="MF_01522">
    <property type="entry name" value="Kup"/>
    <property type="match status" value="1"/>
</dbReference>
<keyword evidence="11 13" id="KW-0406">Ion transport</keyword>
<organism evidence="17 18">
    <name type="scientific">Nitrospirillum amazonense</name>
    <dbReference type="NCBI Taxonomy" id="28077"/>
    <lineage>
        <taxon>Bacteria</taxon>
        <taxon>Pseudomonadati</taxon>
        <taxon>Pseudomonadota</taxon>
        <taxon>Alphaproteobacteria</taxon>
        <taxon>Rhodospirillales</taxon>
        <taxon>Azospirillaceae</taxon>
        <taxon>Nitrospirillum</taxon>
    </lineage>
</organism>